<evidence type="ECO:0000256" key="1">
    <source>
        <dbReference type="ARBA" id="ARBA00022801"/>
    </source>
</evidence>
<dbReference type="PANTHER" id="PTHR14226:SF76">
    <property type="entry name" value="NTE FAMILY PROTEIN RSSA"/>
    <property type="match status" value="1"/>
</dbReference>
<keyword evidence="7" id="KW-1185">Reference proteome</keyword>
<evidence type="ECO:0000313" key="6">
    <source>
        <dbReference type="EMBL" id="MFK4753410.1"/>
    </source>
</evidence>
<dbReference type="InterPro" id="IPR002641">
    <property type="entry name" value="PNPLA_dom"/>
</dbReference>
<protein>
    <submittedName>
        <fullName evidence="6">Patatin-like phospholipase family protein</fullName>
    </submittedName>
</protein>
<sequence length="308" mass="33870">MTKTVALALGSGGARGYAHIGVLDVLEARGYNVVGISGCSMGAVIGGFYCAGKLPLFREWVGKLGYLDVLKLVDVSLLSSGVIRGDRVFSMISELLEDCLIEDLDIPFTAVATDMTAKKEIWFQRGSLDLAIRASAAIPSILHPVKMNGRTLVDGGVLNPLPISPCISIHADYLFAVDLNSDAAMPDDFVFAREDTGQQKRDWFNSVVDKATSWLDSKRRADASSHVDENIGKLEMMNQMFETMQLSLTRFKTAAYPPDLMINMPIESCEMYEFYRAKEMIELGRHIAEKALDAFEQGSCSPYGQRMA</sequence>
<keyword evidence="3 4" id="KW-0443">Lipid metabolism</keyword>
<name>A0ABW8NKA7_9GAMM</name>
<keyword evidence="1 4" id="KW-0378">Hydrolase</keyword>
<dbReference type="RefSeq" id="WP_416206452.1">
    <property type="nucleotide sequence ID" value="NZ_JBBKTX010000016.1"/>
</dbReference>
<feature type="domain" description="PNPLA" evidence="5">
    <location>
        <begin position="7"/>
        <end position="167"/>
    </location>
</feature>
<dbReference type="InterPro" id="IPR016035">
    <property type="entry name" value="Acyl_Trfase/lysoPLipase"/>
</dbReference>
<dbReference type="PANTHER" id="PTHR14226">
    <property type="entry name" value="NEUROPATHY TARGET ESTERASE/SWISS CHEESE D.MELANOGASTER"/>
    <property type="match status" value="1"/>
</dbReference>
<feature type="short sequence motif" description="DGA/G" evidence="4">
    <location>
        <begin position="154"/>
        <end position="156"/>
    </location>
</feature>
<reference evidence="6 7" key="1">
    <citation type="submission" date="2024-03" db="EMBL/GenBank/DDBJ databases">
        <title>High-quality draft genome sequence of Oceanobacter sp. wDCs-4.</title>
        <authorList>
            <person name="Dong C."/>
        </authorList>
    </citation>
    <scope>NUCLEOTIDE SEQUENCE [LARGE SCALE GENOMIC DNA]</scope>
    <source>
        <strain evidence="7">wDCs-4</strain>
    </source>
</reference>
<proteinExistence type="predicted"/>
<dbReference type="Proteomes" id="UP001620597">
    <property type="component" value="Unassembled WGS sequence"/>
</dbReference>
<dbReference type="Pfam" id="PF01734">
    <property type="entry name" value="Patatin"/>
    <property type="match status" value="1"/>
</dbReference>
<evidence type="ECO:0000256" key="2">
    <source>
        <dbReference type="ARBA" id="ARBA00022963"/>
    </source>
</evidence>
<dbReference type="EMBL" id="JBBKTX010000016">
    <property type="protein sequence ID" value="MFK4753410.1"/>
    <property type="molecule type" value="Genomic_DNA"/>
</dbReference>
<feature type="short sequence motif" description="GXSXG" evidence="4">
    <location>
        <begin position="38"/>
        <end position="42"/>
    </location>
</feature>
<evidence type="ECO:0000259" key="5">
    <source>
        <dbReference type="PROSITE" id="PS51635"/>
    </source>
</evidence>
<feature type="active site" description="Proton acceptor" evidence="4">
    <location>
        <position position="154"/>
    </location>
</feature>
<dbReference type="PROSITE" id="PS51635">
    <property type="entry name" value="PNPLA"/>
    <property type="match status" value="1"/>
</dbReference>
<dbReference type="SUPFAM" id="SSF52151">
    <property type="entry name" value="FabD/lysophospholipase-like"/>
    <property type="match status" value="1"/>
</dbReference>
<gene>
    <name evidence="6" type="ORF">WG929_13420</name>
</gene>
<comment type="caution">
    <text evidence="4">Lacks conserved residue(s) required for the propagation of feature annotation.</text>
</comment>
<evidence type="ECO:0000256" key="4">
    <source>
        <dbReference type="PROSITE-ProRule" id="PRU01161"/>
    </source>
</evidence>
<evidence type="ECO:0000256" key="3">
    <source>
        <dbReference type="ARBA" id="ARBA00023098"/>
    </source>
</evidence>
<evidence type="ECO:0000313" key="7">
    <source>
        <dbReference type="Proteomes" id="UP001620597"/>
    </source>
</evidence>
<feature type="active site" description="Nucleophile" evidence="4">
    <location>
        <position position="40"/>
    </location>
</feature>
<keyword evidence="2 4" id="KW-0442">Lipid degradation</keyword>
<dbReference type="InterPro" id="IPR050301">
    <property type="entry name" value="NTE"/>
</dbReference>
<dbReference type="Gene3D" id="3.40.1090.10">
    <property type="entry name" value="Cytosolic phospholipase A2 catalytic domain"/>
    <property type="match status" value="2"/>
</dbReference>
<comment type="caution">
    <text evidence="6">The sequence shown here is derived from an EMBL/GenBank/DDBJ whole genome shotgun (WGS) entry which is preliminary data.</text>
</comment>
<accession>A0ABW8NKA7</accession>
<organism evidence="6 7">
    <name type="scientific">Oceanobacter antarcticus</name>
    <dbReference type="NCBI Taxonomy" id="3133425"/>
    <lineage>
        <taxon>Bacteria</taxon>
        <taxon>Pseudomonadati</taxon>
        <taxon>Pseudomonadota</taxon>
        <taxon>Gammaproteobacteria</taxon>
        <taxon>Oceanospirillales</taxon>
        <taxon>Oceanospirillaceae</taxon>
        <taxon>Oceanobacter</taxon>
    </lineage>
</organism>